<evidence type="ECO:0000256" key="2">
    <source>
        <dbReference type="ARBA" id="ARBA00022982"/>
    </source>
</evidence>
<name>A0A765T080_ECOLX</name>
<reference evidence="3" key="2">
    <citation type="submission" date="2020-02" db="EMBL/GenBank/DDBJ databases">
        <authorList>
            <consortium name="NCBI Pathogen Detection Project"/>
        </authorList>
    </citation>
    <scope>NUCLEOTIDE SEQUENCE</scope>
    <source>
        <strain evidence="3">1839</strain>
    </source>
</reference>
<dbReference type="EMBL" id="DAAYTU010000001">
    <property type="protein sequence ID" value="HAG5768491.1"/>
    <property type="molecule type" value="Genomic_DNA"/>
</dbReference>
<evidence type="ECO:0000256" key="1">
    <source>
        <dbReference type="ARBA" id="ARBA00022448"/>
    </source>
</evidence>
<dbReference type="AlphaFoldDB" id="A0A765T080"/>
<accession>A0A765T080</accession>
<dbReference type="InterPro" id="IPR012255">
    <property type="entry name" value="ETF_b"/>
</dbReference>
<dbReference type="SMART" id="SM00893">
    <property type="entry name" value="ETF"/>
    <property type="match status" value="1"/>
</dbReference>
<dbReference type="SUPFAM" id="SSF52402">
    <property type="entry name" value="Adenine nucleotide alpha hydrolases-like"/>
    <property type="match status" value="1"/>
</dbReference>
<proteinExistence type="predicted"/>
<dbReference type="InterPro" id="IPR014730">
    <property type="entry name" value="ETF_a/b_N"/>
</dbReference>
<dbReference type="PANTHER" id="PTHR21294:SF17">
    <property type="entry name" value="PROTEIN FIXA"/>
    <property type="match status" value="1"/>
</dbReference>
<evidence type="ECO:0000313" key="3">
    <source>
        <dbReference type="EMBL" id="HAG5768491.1"/>
    </source>
</evidence>
<dbReference type="NCBIfam" id="NF002888">
    <property type="entry name" value="PRK03359.1"/>
    <property type="match status" value="1"/>
</dbReference>
<gene>
    <name evidence="3" type="primary">fixA</name>
    <name evidence="3" type="ORF">GGB84_000054</name>
</gene>
<dbReference type="Gene3D" id="3.40.50.620">
    <property type="entry name" value="HUPs"/>
    <property type="match status" value="1"/>
</dbReference>
<sequence>MKLITCCKVVRDELDIIVEAHRGINTDNAGLKISLYDLNALEAAVEIAQNQPDSHVTALSLGSQSMLENSKIRKDILSRGVDALTVITGEEYEALYPTESAILLAAAAKKIGFDLLICGEGSGDLYAQQTGIQIGERLNLPCINAVSKITVSDSCVIVERTLEDAVEELELSLPAVISVSSDINVPKLPSMKAILSANKKPIIQWGADDLATDVLQPTATRISVSVPEQKNRLGVIVEGDSDESINIFADYLRQALNH</sequence>
<dbReference type="PIRSF" id="PIRSF000090">
    <property type="entry name" value="Beta-ETF"/>
    <property type="match status" value="1"/>
</dbReference>
<organism evidence="3">
    <name type="scientific">Escherichia coli</name>
    <dbReference type="NCBI Taxonomy" id="562"/>
    <lineage>
        <taxon>Bacteria</taxon>
        <taxon>Pseudomonadati</taxon>
        <taxon>Pseudomonadota</taxon>
        <taxon>Gammaproteobacteria</taxon>
        <taxon>Enterobacterales</taxon>
        <taxon>Enterobacteriaceae</taxon>
        <taxon>Escherichia</taxon>
    </lineage>
</organism>
<dbReference type="InterPro" id="IPR014729">
    <property type="entry name" value="Rossmann-like_a/b/a_fold"/>
</dbReference>
<dbReference type="PANTHER" id="PTHR21294">
    <property type="entry name" value="ELECTRON TRANSFER FLAVOPROTEIN BETA-SUBUNIT"/>
    <property type="match status" value="1"/>
</dbReference>
<dbReference type="Pfam" id="PF01012">
    <property type="entry name" value="ETF"/>
    <property type="match status" value="1"/>
</dbReference>
<reference evidence="3" key="1">
    <citation type="journal article" date="2018" name="Genome Biol.">
        <title>SKESA: strategic k-mer extension for scrupulous assemblies.</title>
        <authorList>
            <person name="Souvorov A."/>
            <person name="Agarwala R."/>
            <person name="Lipman D.J."/>
        </authorList>
    </citation>
    <scope>NUCLEOTIDE SEQUENCE [LARGE SCALE GENOMIC DNA]</scope>
    <source>
        <strain evidence="3">1839</strain>
    </source>
</reference>
<keyword evidence="2" id="KW-0249">Electron transport</keyword>
<protein>
    <submittedName>
        <fullName evidence="3">Putative electron transfer flavoprotein FixA</fullName>
    </submittedName>
</protein>
<dbReference type="GO" id="GO:0009055">
    <property type="term" value="F:electron transfer activity"/>
    <property type="evidence" value="ECO:0007669"/>
    <property type="project" value="InterPro"/>
</dbReference>
<keyword evidence="1" id="KW-0813">Transport</keyword>
<comment type="caution">
    <text evidence="3">The sequence shown here is derived from an EMBL/GenBank/DDBJ whole genome shotgun (WGS) entry which is preliminary data.</text>
</comment>